<keyword evidence="6" id="KW-0472">Membrane</keyword>
<protein>
    <recommendedName>
        <fullName evidence="3">alpha-glucosidase</fullName>
        <ecNumber evidence="3">3.2.1.20</ecNumber>
    </recommendedName>
</protein>
<keyword evidence="4" id="KW-0325">Glycoprotein</keyword>
<dbReference type="EMBL" id="CARXXK010000001">
    <property type="protein sequence ID" value="CAI6346386.1"/>
    <property type="molecule type" value="Genomic_DNA"/>
</dbReference>
<keyword evidence="9" id="KW-1185">Reference proteome</keyword>
<name>A0AAV0VQ70_9HEMI</name>
<evidence type="ECO:0000256" key="5">
    <source>
        <dbReference type="ARBA" id="ARBA00023295"/>
    </source>
</evidence>
<evidence type="ECO:0000256" key="4">
    <source>
        <dbReference type="ARBA" id="ARBA00023180"/>
    </source>
</evidence>
<keyword evidence="6" id="KW-0812">Transmembrane</keyword>
<dbReference type="GO" id="GO:0005975">
    <property type="term" value="P:carbohydrate metabolic process"/>
    <property type="evidence" value="ECO:0007669"/>
    <property type="project" value="InterPro"/>
</dbReference>
<dbReference type="SMART" id="SM00642">
    <property type="entry name" value="Aamy"/>
    <property type="match status" value="1"/>
</dbReference>
<comment type="catalytic activity">
    <reaction evidence="1">
        <text>Hydrolysis of terminal, non-reducing (1-&gt;4)-linked alpha-D-glucose residues with release of alpha-D-glucose.</text>
        <dbReference type="EC" id="3.2.1.20"/>
    </reaction>
</comment>
<evidence type="ECO:0000256" key="1">
    <source>
        <dbReference type="ARBA" id="ARBA00001657"/>
    </source>
</evidence>
<organism evidence="8 9">
    <name type="scientific">Macrosiphum euphorbiae</name>
    <name type="common">potato aphid</name>
    <dbReference type="NCBI Taxonomy" id="13131"/>
    <lineage>
        <taxon>Eukaryota</taxon>
        <taxon>Metazoa</taxon>
        <taxon>Ecdysozoa</taxon>
        <taxon>Arthropoda</taxon>
        <taxon>Hexapoda</taxon>
        <taxon>Insecta</taxon>
        <taxon>Pterygota</taxon>
        <taxon>Neoptera</taxon>
        <taxon>Paraneoptera</taxon>
        <taxon>Hemiptera</taxon>
        <taxon>Sternorrhyncha</taxon>
        <taxon>Aphidomorpha</taxon>
        <taxon>Aphidoidea</taxon>
        <taxon>Aphididae</taxon>
        <taxon>Macrosiphini</taxon>
        <taxon>Macrosiphum</taxon>
    </lineage>
</organism>
<dbReference type="Gene3D" id="3.20.20.80">
    <property type="entry name" value="Glycosidases"/>
    <property type="match status" value="1"/>
</dbReference>
<evidence type="ECO:0000313" key="9">
    <source>
        <dbReference type="Proteomes" id="UP001160148"/>
    </source>
</evidence>
<dbReference type="FunFam" id="3.90.400.10:FF:000001">
    <property type="entry name" value="Maltase A3, isoform A"/>
    <property type="match status" value="1"/>
</dbReference>
<dbReference type="EC" id="3.2.1.20" evidence="3"/>
<dbReference type="GO" id="GO:0004558">
    <property type="term" value="F:alpha-1,4-glucosidase activity"/>
    <property type="evidence" value="ECO:0007669"/>
    <property type="project" value="UniProtKB-EC"/>
</dbReference>
<dbReference type="InterPro" id="IPR017853">
    <property type="entry name" value="GH"/>
</dbReference>
<dbReference type="InterPro" id="IPR006047">
    <property type="entry name" value="GH13_cat_dom"/>
</dbReference>
<evidence type="ECO:0000256" key="3">
    <source>
        <dbReference type="ARBA" id="ARBA00012741"/>
    </source>
</evidence>
<feature type="domain" description="Glycosyl hydrolase family 13 catalytic" evidence="7">
    <location>
        <begin position="48"/>
        <end position="443"/>
    </location>
</feature>
<gene>
    <name evidence="8" type="ORF">MEUPH1_LOCUS3300</name>
</gene>
<comment type="caution">
    <text evidence="8">The sequence shown here is derived from an EMBL/GenBank/DDBJ whole genome shotgun (WGS) entry which is preliminary data.</text>
</comment>
<comment type="similarity">
    <text evidence="2">Belongs to the glycosyl hydrolase 13 family.</text>
</comment>
<dbReference type="InterPro" id="IPR045857">
    <property type="entry name" value="O16G_dom_2"/>
</dbReference>
<dbReference type="Gene3D" id="3.90.400.10">
    <property type="entry name" value="Oligo-1,6-glucosidase, Domain 2"/>
    <property type="match status" value="1"/>
</dbReference>
<dbReference type="Proteomes" id="UP001160148">
    <property type="component" value="Unassembled WGS sequence"/>
</dbReference>
<dbReference type="CDD" id="cd11328">
    <property type="entry name" value="AmyAc_maltase"/>
    <property type="match status" value="1"/>
</dbReference>
<evidence type="ECO:0000259" key="7">
    <source>
        <dbReference type="SMART" id="SM00642"/>
    </source>
</evidence>
<accession>A0AAV0VQ70</accession>
<evidence type="ECO:0000256" key="6">
    <source>
        <dbReference type="SAM" id="Phobius"/>
    </source>
</evidence>
<sequence>MAFLLLNLVESIIKAFSARHEKKSLIKAVSTRHEEKILEWWETALYYQVNPRSFKDSNADGIGDLKGIEEKAEHFKDLGVDCVLLSPIFKSPMADFGYDISDYNMIDPVYGTMDDFVSLQKKLQSLGIKIILDFVPNHSSDEHKWFKKSVDKIMPYKDFYVWRDAKSNDNNTRTPPNNWQSLFSNSAWTWNEQRKQYYLHQFDRKQPDLNYRNKDLVEEMKNNLRFWLDLGIDGYRLVAVPFLFEHPDFLDDIRKPEKLAKKEKNTYDQYYHPNTMDLDETYGMINQFRDVIDEYTLKDGKSRVMITEAYTSLENTMRYYGNETNLGAHMPFNFALIDRLNKYSNATKFNKAINNWLDNMPVGKCANWAIGNHDNPRVSTRFGDKMVDAMNMLNMLLPGAAFTYMGEEIGMSDTAIHRDQTVDPRGRNAGLSGFQTLSRDPARSPYQWNASANAGFTVSSKPWLPVNPNYSMVNLETQRMKKFSHYTVYKRLAKLRKTRTVQRGSFDGKELSQWVYAFTRSLPSAETYLVVMNVGSEYEDVDLSNWPTLEKDEMWQVHTPSVNALYLMGFSFEPYYRFTLIPNSAVVLFNKKSSPSPSISPMRTSTSPWRSSLVFSMMFMAAWCFIVSNVEIIKITTDIGNAR</sequence>
<dbReference type="PANTHER" id="PTHR10357">
    <property type="entry name" value="ALPHA-AMYLASE FAMILY MEMBER"/>
    <property type="match status" value="1"/>
</dbReference>
<proteinExistence type="inferred from homology"/>
<keyword evidence="6" id="KW-1133">Transmembrane helix</keyword>
<evidence type="ECO:0000313" key="8">
    <source>
        <dbReference type="EMBL" id="CAI6346386.1"/>
    </source>
</evidence>
<dbReference type="Pfam" id="PF00128">
    <property type="entry name" value="Alpha-amylase"/>
    <property type="match status" value="1"/>
</dbReference>
<keyword evidence="5" id="KW-0326">Glycosidase</keyword>
<evidence type="ECO:0000256" key="2">
    <source>
        <dbReference type="ARBA" id="ARBA00008061"/>
    </source>
</evidence>
<reference evidence="8 9" key="1">
    <citation type="submission" date="2023-01" db="EMBL/GenBank/DDBJ databases">
        <authorList>
            <person name="Whitehead M."/>
        </authorList>
    </citation>
    <scope>NUCLEOTIDE SEQUENCE [LARGE SCALE GENOMIC DNA]</scope>
</reference>
<dbReference type="PANTHER" id="PTHR10357:SF179">
    <property type="entry name" value="NEUTRAL AND BASIC AMINO ACID TRANSPORT PROTEIN RBAT"/>
    <property type="match status" value="1"/>
</dbReference>
<dbReference type="SUPFAM" id="SSF51445">
    <property type="entry name" value="(Trans)glycosidases"/>
    <property type="match status" value="1"/>
</dbReference>
<keyword evidence="5" id="KW-0378">Hydrolase</keyword>
<feature type="transmembrane region" description="Helical" evidence="6">
    <location>
        <begin position="613"/>
        <end position="633"/>
    </location>
</feature>
<dbReference type="AlphaFoldDB" id="A0AAV0VQ70"/>